<accession>A0A0L7M9Z8</accession>
<dbReference type="KEGG" id="pfd:PFDG_05178"/>
<proteinExistence type="predicted"/>
<dbReference type="EMBL" id="GG702803">
    <property type="protein sequence ID" value="KOB89628.1"/>
    <property type="molecule type" value="Genomic_DNA"/>
</dbReference>
<reference evidence="2" key="2">
    <citation type="submission" date="2006-09" db="EMBL/GenBank/DDBJ databases">
        <title>The genome sequence of Plasmodium falciparum Dd2.</title>
        <authorList>
            <consortium name="The Broad Institute Genome Sequencing Platform"/>
            <person name="Birren B."/>
            <person name="Lander E."/>
            <person name="Galagan J."/>
            <person name="Nusbaum C."/>
            <person name="Devon K."/>
            <person name="Henn M."/>
            <person name="Jaffe D."/>
            <person name="Butler J."/>
            <person name="Alvarez P."/>
            <person name="Gnerre S."/>
            <person name="Grabherr M."/>
            <person name="Kleber M."/>
            <person name="Mauceli E."/>
            <person name="Brockman W."/>
            <person name="MacCallum I.A."/>
            <person name="Rounsley S."/>
            <person name="Young S."/>
            <person name="LaButti K."/>
            <person name="Pushparaj V."/>
            <person name="DeCaprio D."/>
            <person name="Crawford M."/>
            <person name="Koehrsen M."/>
            <person name="Engels R."/>
            <person name="Montgomery P."/>
            <person name="Pearson M."/>
            <person name="Howarth C."/>
            <person name="Larson L."/>
            <person name="Luoma S."/>
            <person name="White J."/>
            <person name="Kodira C."/>
            <person name="Zeng Q."/>
            <person name="O'Leary S."/>
            <person name="Yandava C."/>
            <person name="Alvarado L."/>
            <person name="Wirth D."/>
            <person name="Volkman S."/>
            <person name="Hartl D."/>
        </authorList>
    </citation>
    <scope>NUCLEOTIDE SEQUENCE [LARGE SCALE GENOMIC DNA]</scope>
</reference>
<evidence type="ECO:0000313" key="2">
    <source>
        <dbReference type="Proteomes" id="UP000054282"/>
    </source>
</evidence>
<sequence>MINTFQIRDFNKFPFSSKERKIISHFTNEHNDKFKENLSQLQIPQELKKKYNTK</sequence>
<dbReference type="AlphaFoldDB" id="A0A0L7M9Z8"/>
<reference evidence="2" key="1">
    <citation type="submission" date="2006-09" db="EMBL/GenBank/DDBJ databases">
        <title>Annotation of Plasmodium falciparum Dd2.</title>
        <authorList>
            <consortium name="The Broad Institute Genome Sequencing Platform"/>
            <person name="Volkman S.K."/>
            <person name="Neafsey D.E."/>
            <person name="Dash A.P."/>
            <person name="Chitnis C.E."/>
            <person name="Hartl D.L."/>
            <person name="Young S.K."/>
            <person name="Zeng Q."/>
            <person name="Koehrsen M."/>
            <person name="Alvarado L."/>
            <person name="Berlin A."/>
            <person name="Borenstein D."/>
            <person name="Chapman S.B."/>
            <person name="Chen Z."/>
            <person name="Engels R."/>
            <person name="Freedman E."/>
            <person name="Gellesch M."/>
            <person name="Goldberg J."/>
            <person name="Griggs A."/>
            <person name="Gujja S."/>
            <person name="Heilman E.R."/>
            <person name="Heiman D.I."/>
            <person name="Howarth C."/>
            <person name="Jen D."/>
            <person name="Larson L."/>
            <person name="Mehta T."/>
            <person name="Neiman D."/>
            <person name="Park D."/>
            <person name="Pearson M."/>
            <person name="Roberts A."/>
            <person name="Saif S."/>
            <person name="Shea T."/>
            <person name="Shenoy N."/>
            <person name="Sisk P."/>
            <person name="Stolte C."/>
            <person name="Sykes S."/>
            <person name="Walk T."/>
            <person name="White J."/>
            <person name="Yandava C."/>
            <person name="Haas B."/>
            <person name="Henn M.R."/>
            <person name="Nusbaum C."/>
            <person name="Birren B."/>
        </authorList>
    </citation>
    <scope>NUCLEOTIDE SEQUENCE [LARGE SCALE GENOMIC DNA]</scope>
</reference>
<dbReference type="Proteomes" id="UP000054282">
    <property type="component" value="Unassembled WGS sequence"/>
</dbReference>
<evidence type="ECO:0000313" key="1">
    <source>
        <dbReference type="EMBL" id="KOB89628.1"/>
    </source>
</evidence>
<gene>
    <name evidence="1" type="ORF">PFDG_05178</name>
</gene>
<name>A0A0L7M9Z8_PLAF4</name>
<protein>
    <submittedName>
        <fullName evidence="1">Uncharacterized protein</fullName>
    </submittedName>
</protein>
<organism evidence="1 2">
    <name type="scientific">Plasmodium falciparum (isolate Dd2)</name>
    <dbReference type="NCBI Taxonomy" id="57267"/>
    <lineage>
        <taxon>Eukaryota</taxon>
        <taxon>Sar</taxon>
        <taxon>Alveolata</taxon>
        <taxon>Apicomplexa</taxon>
        <taxon>Aconoidasida</taxon>
        <taxon>Haemosporida</taxon>
        <taxon>Plasmodiidae</taxon>
        <taxon>Plasmodium</taxon>
        <taxon>Plasmodium (Laverania)</taxon>
    </lineage>
</organism>